<comment type="subcellular location">
    <subcellularLocation>
        <location evidence="1">Membrane</location>
        <topology evidence="1">Multi-pass membrane protein</topology>
    </subcellularLocation>
</comment>
<feature type="transmembrane region" description="Helical" evidence="7">
    <location>
        <begin position="367"/>
        <end position="389"/>
    </location>
</feature>
<dbReference type="EMBL" id="JASJQH010006898">
    <property type="protein sequence ID" value="KAK9728394.1"/>
    <property type="molecule type" value="Genomic_DNA"/>
</dbReference>
<evidence type="ECO:0000256" key="1">
    <source>
        <dbReference type="ARBA" id="ARBA00004141"/>
    </source>
</evidence>
<protein>
    <recommendedName>
        <fullName evidence="8">Amino acid transporter transmembrane domain-containing protein</fullName>
    </recommendedName>
</protein>
<keyword evidence="4 7" id="KW-1133">Transmembrane helix</keyword>
<keyword evidence="5 7" id="KW-0472">Membrane</keyword>
<feature type="transmembrane region" description="Helical" evidence="7">
    <location>
        <begin position="401"/>
        <end position="424"/>
    </location>
</feature>
<dbReference type="Proteomes" id="UP001479436">
    <property type="component" value="Unassembled WGS sequence"/>
</dbReference>
<evidence type="ECO:0000256" key="6">
    <source>
        <dbReference type="SAM" id="MobiDB-lite"/>
    </source>
</evidence>
<organism evidence="9 10">
    <name type="scientific">Basidiobolus ranarum</name>
    <dbReference type="NCBI Taxonomy" id="34480"/>
    <lineage>
        <taxon>Eukaryota</taxon>
        <taxon>Fungi</taxon>
        <taxon>Fungi incertae sedis</taxon>
        <taxon>Zoopagomycota</taxon>
        <taxon>Entomophthoromycotina</taxon>
        <taxon>Basidiobolomycetes</taxon>
        <taxon>Basidiobolales</taxon>
        <taxon>Basidiobolaceae</taxon>
        <taxon>Basidiobolus</taxon>
    </lineage>
</organism>
<comment type="similarity">
    <text evidence="2">Belongs to the amino acid/polyamine transporter 2 family.</text>
</comment>
<evidence type="ECO:0000256" key="7">
    <source>
        <dbReference type="SAM" id="Phobius"/>
    </source>
</evidence>
<evidence type="ECO:0000256" key="4">
    <source>
        <dbReference type="ARBA" id="ARBA00022989"/>
    </source>
</evidence>
<evidence type="ECO:0000256" key="2">
    <source>
        <dbReference type="ARBA" id="ARBA00008066"/>
    </source>
</evidence>
<feature type="transmembrane region" description="Helical" evidence="7">
    <location>
        <begin position="259"/>
        <end position="284"/>
    </location>
</feature>
<keyword evidence="3 7" id="KW-0812">Transmembrane</keyword>
<feature type="transmembrane region" description="Helical" evidence="7">
    <location>
        <begin position="489"/>
        <end position="507"/>
    </location>
</feature>
<evidence type="ECO:0000259" key="8">
    <source>
        <dbReference type="Pfam" id="PF01490"/>
    </source>
</evidence>
<evidence type="ECO:0000313" key="9">
    <source>
        <dbReference type="EMBL" id="KAK9728394.1"/>
    </source>
</evidence>
<feature type="transmembrane region" description="Helical" evidence="7">
    <location>
        <begin position="217"/>
        <end position="238"/>
    </location>
</feature>
<dbReference type="PANTHER" id="PTHR22950">
    <property type="entry name" value="AMINO ACID TRANSPORTER"/>
    <property type="match status" value="1"/>
</dbReference>
<feature type="compositionally biased region" description="Acidic residues" evidence="6">
    <location>
        <begin position="145"/>
        <end position="162"/>
    </location>
</feature>
<proteinExistence type="inferred from homology"/>
<feature type="transmembrane region" description="Helical" evidence="7">
    <location>
        <begin position="329"/>
        <end position="347"/>
    </location>
</feature>
<feature type="transmembrane region" description="Helical" evidence="7">
    <location>
        <begin position="546"/>
        <end position="568"/>
    </location>
</feature>
<gene>
    <name evidence="9" type="ORF">K7432_001108</name>
</gene>
<dbReference type="InterPro" id="IPR013057">
    <property type="entry name" value="AA_transpt_TM"/>
</dbReference>
<evidence type="ECO:0000256" key="3">
    <source>
        <dbReference type="ARBA" id="ARBA00022692"/>
    </source>
</evidence>
<evidence type="ECO:0000313" key="10">
    <source>
        <dbReference type="Proteomes" id="UP001479436"/>
    </source>
</evidence>
<sequence length="584" mass="63508">MSPPSTKNTIPAEEISSLTSLLDSPVLSFPDYRSIADGSSFSPSIHDSIDITANDLDLTNPGASVTYDIYKNLEGGGLTRSRSSSCVPSLAEVKRISSLKEPGGFRRSYIAQQAKIDGRSPPRVVETSFLDYWSLYDHFAGENLSDSDDEEEEEDNEEEEDTPTQSTSDPLIRRSSSRKVAPPGTATLSKTFFLLMKSFVATGVLFLPKAFYNGGLLFSSIVLTLVSIISLISILKLVKVRSIVPGGFGEIGGILYGKWLRYIILSDIALSQMGFTCAYFIFVAKNISDLISAWSNCQIQVSEHLLILLQLLIYIPFSFLRKMKSFSNAALIANVAIMFGLGYIYIVDLDQLFTAGPAEVQMFNSKSFGLFLGTASFTFEGIGLILPIVSSMKEPEKFPRLMTMAMAIIAMIFVSIGALSYATFGEKTQAVILLNLPESPATQLTQVLYVLAIILTVPLMMFPAVRIIEQATFGRKTGKYSTKIKTGKNVLRASLCALASAIAYAGSSNLDNFVALIGAFACIPLAFIFPALFHLKAVASHPLSKLGDITLIFFGLCTMVFVTINTLATWSTTPEGNRCTPGIP</sequence>
<evidence type="ECO:0000256" key="5">
    <source>
        <dbReference type="ARBA" id="ARBA00023136"/>
    </source>
</evidence>
<dbReference type="PANTHER" id="PTHR22950:SF666">
    <property type="entry name" value="VACUOLAR AMINO ACID TRANSPORTER 4"/>
    <property type="match status" value="1"/>
</dbReference>
<dbReference type="Pfam" id="PF01490">
    <property type="entry name" value="Aa_trans"/>
    <property type="match status" value="1"/>
</dbReference>
<feature type="transmembrane region" description="Helical" evidence="7">
    <location>
        <begin position="513"/>
        <end position="534"/>
    </location>
</feature>
<accession>A0ABR2WA65</accession>
<comment type="caution">
    <text evidence="9">The sequence shown here is derived from an EMBL/GenBank/DDBJ whole genome shotgun (WGS) entry which is preliminary data.</text>
</comment>
<feature type="region of interest" description="Disordered" evidence="6">
    <location>
        <begin position="144"/>
        <end position="182"/>
    </location>
</feature>
<feature type="transmembrane region" description="Helical" evidence="7">
    <location>
        <begin position="304"/>
        <end position="320"/>
    </location>
</feature>
<reference evidence="9 10" key="1">
    <citation type="submission" date="2023-04" db="EMBL/GenBank/DDBJ databases">
        <title>Genome of Basidiobolus ranarum AG-B5.</title>
        <authorList>
            <person name="Stajich J.E."/>
            <person name="Carter-House D."/>
            <person name="Gryganskyi A."/>
        </authorList>
    </citation>
    <scope>NUCLEOTIDE SEQUENCE [LARGE SCALE GENOMIC DNA]</scope>
    <source>
        <strain evidence="9 10">AG-B5</strain>
    </source>
</reference>
<feature type="transmembrane region" description="Helical" evidence="7">
    <location>
        <begin position="444"/>
        <end position="468"/>
    </location>
</feature>
<name>A0ABR2WA65_9FUNG</name>
<feature type="domain" description="Amino acid transporter transmembrane" evidence="8">
    <location>
        <begin position="185"/>
        <end position="566"/>
    </location>
</feature>
<keyword evidence="10" id="KW-1185">Reference proteome</keyword>